<keyword evidence="1" id="KW-0175">Coiled coil</keyword>
<sequence>MKEILVHEVRCLRHGNMLGFTEFSDNDIVEDSVLSPNCFEISSPPPLEDLTSKAKVAAAQVKSPKAPVTSSCLSPLAAPNFEPQETISSFKLSYVSKMWGALCEWVRRFSVDSSDNFSKLKEGVNLILKELKDVNVINTSALEDSVKSFFETYAEYNAMISSSSQEMTKECHQKSLCDVQQRLIDAKEESTNVTEHMEDLQAKFVIIEKELRILSAKR</sequence>
<reference evidence="2" key="1">
    <citation type="submission" date="2023-12" db="EMBL/GenBank/DDBJ databases">
        <title>Genome assembly of Anisodus tanguticus.</title>
        <authorList>
            <person name="Wang Y.-J."/>
        </authorList>
    </citation>
    <scope>NUCLEOTIDE SEQUENCE</scope>
    <source>
        <strain evidence="2">KB-2021</strain>
        <tissue evidence="2">Leaf</tissue>
    </source>
</reference>
<feature type="coiled-coil region" evidence="1">
    <location>
        <begin position="183"/>
        <end position="217"/>
    </location>
</feature>
<gene>
    <name evidence="2" type="ORF">RND71_022121</name>
</gene>
<dbReference type="EMBL" id="JAVYJV010000011">
    <property type="protein sequence ID" value="KAK4359892.1"/>
    <property type="molecule type" value="Genomic_DNA"/>
</dbReference>
<dbReference type="AlphaFoldDB" id="A0AAE1RYB3"/>
<name>A0AAE1RYB3_9SOLA</name>
<proteinExistence type="predicted"/>
<evidence type="ECO:0000313" key="3">
    <source>
        <dbReference type="Proteomes" id="UP001291623"/>
    </source>
</evidence>
<comment type="caution">
    <text evidence="2">The sequence shown here is derived from an EMBL/GenBank/DDBJ whole genome shotgun (WGS) entry which is preliminary data.</text>
</comment>
<dbReference type="Proteomes" id="UP001291623">
    <property type="component" value="Unassembled WGS sequence"/>
</dbReference>
<accession>A0AAE1RYB3</accession>
<keyword evidence="3" id="KW-1185">Reference proteome</keyword>
<evidence type="ECO:0000313" key="2">
    <source>
        <dbReference type="EMBL" id="KAK4359892.1"/>
    </source>
</evidence>
<organism evidence="2 3">
    <name type="scientific">Anisodus tanguticus</name>
    <dbReference type="NCBI Taxonomy" id="243964"/>
    <lineage>
        <taxon>Eukaryota</taxon>
        <taxon>Viridiplantae</taxon>
        <taxon>Streptophyta</taxon>
        <taxon>Embryophyta</taxon>
        <taxon>Tracheophyta</taxon>
        <taxon>Spermatophyta</taxon>
        <taxon>Magnoliopsida</taxon>
        <taxon>eudicotyledons</taxon>
        <taxon>Gunneridae</taxon>
        <taxon>Pentapetalae</taxon>
        <taxon>asterids</taxon>
        <taxon>lamiids</taxon>
        <taxon>Solanales</taxon>
        <taxon>Solanaceae</taxon>
        <taxon>Solanoideae</taxon>
        <taxon>Hyoscyameae</taxon>
        <taxon>Anisodus</taxon>
    </lineage>
</organism>
<protein>
    <submittedName>
        <fullName evidence="2">Uncharacterized protein</fullName>
    </submittedName>
</protein>
<evidence type="ECO:0000256" key="1">
    <source>
        <dbReference type="SAM" id="Coils"/>
    </source>
</evidence>